<gene>
    <name evidence="2" type="ORF">J2S03_002484</name>
</gene>
<sequence>MRYIALGDSITAGELATSPALAYPNLVTCMLRKRGVRSFSEVLAAPGWTSQDLTAAVVENGLAYLRTASVISIWVGGDNLAHAAIGLQNGARTTIVERSIAAYGSSLGRLIGAIRKVSSAQIILCTQYNPFPNTPIAGQGITLLNDATRAVASRTGAAVAPVDAWFAGREAELIAGYRSGTIRDVFTSPIAPVHPNNRGHRVIAEGLLPLVANAHTP</sequence>
<name>A0ABT9XJY8_9BACL</name>
<dbReference type="Gene3D" id="3.40.50.1110">
    <property type="entry name" value="SGNH hydrolase"/>
    <property type="match status" value="1"/>
</dbReference>
<dbReference type="Proteomes" id="UP001232973">
    <property type="component" value="Unassembled WGS sequence"/>
</dbReference>
<evidence type="ECO:0000313" key="2">
    <source>
        <dbReference type="EMBL" id="MDQ0190617.1"/>
    </source>
</evidence>
<keyword evidence="3" id="KW-1185">Reference proteome</keyword>
<dbReference type="Pfam" id="PF13472">
    <property type="entry name" value="Lipase_GDSL_2"/>
    <property type="match status" value="1"/>
</dbReference>
<proteinExistence type="predicted"/>
<accession>A0ABT9XJY8</accession>
<dbReference type="RefSeq" id="WP_274456589.1">
    <property type="nucleotide sequence ID" value="NZ_CP067097.1"/>
</dbReference>
<evidence type="ECO:0000259" key="1">
    <source>
        <dbReference type="Pfam" id="PF13472"/>
    </source>
</evidence>
<evidence type="ECO:0000313" key="3">
    <source>
        <dbReference type="Proteomes" id="UP001232973"/>
    </source>
</evidence>
<organism evidence="2 3">
    <name type="scientific">Alicyclobacillus cycloheptanicus</name>
    <dbReference type="NCBI Taxonomy" id="1457"/>
    <lineage>
        <taxon>Bacteria</taxon>
        <taxon>Bacillati</taxon>
        <taxon>Bacillota</taxon>
        <taxon>Bacilli</taxon>
        <taxon>Bacillales</taxon>
        <taxon>Alicyclobacillaceae</taxon>
        <taxon>Alicyclobacillus</taxon>
    </lineage>
</organism>
<feature type="domain" description="SGNH hydrolase-type esterase" evidence="1">
    <location>
        <begin position="5"/>
        <end position="202"/>
    </location>
</feature>
<dbReference type="InterPro" id="IPR036514">
    <property type="entry name" value="SGNH_hydro_sf"/>
</dbReference>
<comment type="caution">
    <text evidence="2">The sequence shown here is derived from an EMBL/GenBank/DDBJ whole genome shotgun (WGS) entry which is preliminary data.</text>
</comment>
<protein>
    <submittedName>
        <fullName evidence="2">Lysophospholipase L1-like esterase</fullName>
    </submittedName>
</protein>
<dbReference type="CDD" id="cd00229">
    <property type="entry name" value="SGNH_hydrolase"/>
    <property type="match status" value="1"/>
</dbReference>
<dbReference type="EMBL" id="JAUSTP010000021">
    <property type="protein sequence ID" value="MDQ0190617.1"/>
    <property type="molecule type" value="Genomic_DNA"/>
</dbReference>
<reference evidence="2 3" key="1">
    <citation type="submission" date="2023-07" db="EMBL/GenBank/DDBJ databases">
        <title>Genomic Encyclopedia of Type Strains, Phase IV (KMG-IV): sequencing the most valuable type-strain genomes for metagenomic binning, comparative biology and taxonomic classification.</title>
        <authorList>
            <person name="Goeker M."/>
        </authorList>
    </citation>
    <scope>NUCLEOTIDE SEQUENCE [LARGE SCALE GENOMIC DNA]</scope>
    <source>
        <strain evidence="2 3">DSM 4006</strain>
    </source>
</reference>
<dbReference type="InterPro" id="IPR013830">
    <property type="entry name" value="SGNH_hydro"/>
</dbReference>
<dbReference type="SUPFAM" id="SSF52266">
    <property type="entry name" value="SGNH hydrolase"/>
    <property type="match status" value="1"/>
</dbReference>